<evidence type="ECO:0000313" key="3">
    <source>
        <dbReference type="EnsemblPlants" id="KRH09016"/>
    </source>
</evidence>
<protein>
    <submittedName>
        <fullName evidence="2 3">Uncharacterized protein</fullName>
    </submittedName>
</protein>
<proteinExistence type="predicted"/>
<evidence type="ECO:0000256" key="1">
    <source>
        <dbReference type="SAM" id="MobiDB-lite"/>
    </source>
</evidence>
<dbReference type="ExpressionAtlas" id="A0A0R0G1C0">
    <property type="expression patterns" value="baseline and differential"/>
</dbReference>
<name>A0A0R0G1C0_SOYBN</name>
<feature type="compositionally biased region" description="Basic and acidic residues" evidence="1">
    <location>
        <begin position="64"/>
        <end position="74"/>
    </location>
</feature>
<reference evidence="2" key="3">
    <citation type="submission" date="2018-07" db="EMBL/GenBank/DDBJ databases">
        <title>WGS assembly of Glycine max.</title>
        <authorList>
            <person name="Schmutz J."/>
            <person name="Cannon S."/>
            <person name="Schlueter J."/>
            <person name="Ma J."/>
            <person name="Mitros T."/>
            <person name="Nelson W."/>
            <person name="Hyten D."/>
            <person name="Song Q."/>
            <person name="Thelen J."/>
            <person name="Cheng J."/>
            <person name="Xu D."/>
            <person name="Hellsten U."/>
            <person name="May G."/>
            <person name="Yu Y."/>
            <person name="Sakurai T."/>
            <person name="Umezawa T."/>
            <person name="Bhattacharyya M."/>
            <person name="Sandhu D."/>
            <person name="Valliyodan B."/>
            <person name="Lindquist E."/>
            <person name="Peto M."/>
            <person name="Grant D."/>
            <person name="Shu S."/>
            <person name="Goodstein D."/>
            <person name="Barry K."/>
            <person name="Futrell-Griggs M."/>
            <person name="Abernathy B."/>
            <person name="Du J."/>
            <person name="Tian Z."/>
            <person name="Zhu L."/>
            <person name="Gill N."/>
            <person name="Joshi T."/>
            <person name="Libault M."/>
            <person name="Sethuraman A."/>
            <person name="Zhang X."/>
            <person name="Shinozaki K."/>
            <person name="Nguyen H."/>
            <person name="Wing R."/>
            <person name="Cregan P."/>
            <person name="Specht J."/>
            <person name="Grimwood J."/>
            <person name="Rokhsar D."/>
            <person name="Stacey G."/>
            <person name="Shoemaker R."/>
            <person name="Jackson S."/>
        </authorList>
    </citation>
    <scope>NUCLEOTIDE SEQUENCE</scope>
    <source>
        <tissue evidence="2">Callus</tissue>
    </source>
</reference>
<keyword evidence="4" id="KW-1185">Reference proteome</keyword>
<dbReference type="EnsemblPlants" id="KRH09016">
    <property type="protein sequence ID" value="KRH09016"/>
    <property type="gene ID" value="GLYMA_16G189300"/>
</dbReference>
<feature type="compositionally biased region" description="Basic and acidic residues" evidence="1">
    <location>
        <begin position="83"/>
        <end position="108"/>
    </location>
</feature>
<reference evidence="3" key="2">
    <citation type="submission" date="2018-02" db="UniProtKB">
        <authorList>
            <consortium name="EnsemblPlants"/>
        </authorList>
    </citation>
    <scope>IDENTIFICATION</scope>
    <source>
        <strain evidence="3">Williams 82</strain>
    </source>
</reference>
<dbReference type="AlphaFoldDB" id="A0A0R0G1C0"/>
<gene>
    <name evidence="2" type="ORF">GLYMA_16G189300</name>
</gene>
<dbReference type="Proteomes" id="UP000008827">
    <property type="component" value="Chromosome 16"/>
</dbReference>
<dbReference type="InParanoid" id="A0A0R0G1C0"/>
<dbReference type="Gramene" id="KRH09016">
    <property type="protein sequence ID" value="KRH09016"/>
    <property type="gene ID" value="GLYMA_16G189300"/>
</dbReference>
<evidence type="ECO:0000313" key="4">
    <source>
        <dbReference type="Proteomes" id="UP000008827"/>
    </source>
</evidence>
<organism evidence="2">
    <name type="scientific">Glycine max</name>
    <name type="common">Soybean</name>
    <name type="synonym">Glycine hispida</name>
    <dbReference type="NCBI Taxonomy" id="3847"/>
    <lineage>
        <taxon>Eukaryota</taxon>
        <taxon>Viridiplantae</taxon>
        <taxon>Streptophyta</taxon>
        <taxon>Embryophyta</taxon>
        <taxon>Tracheophyta</taxon>
        <taxon>Spermatophyta</taxon>
        <taxon>Magnoliopsida</taxon>
        <taxon>eudicotyledons</taxon>
        <taxon>Gunneridae</taxon>
        <taxon>Pentapetalae</taxon>
        <taxon>rosids</taxon>
        <taxon>fabids</taxon>
        <taxon>Fabales</taxon>
        <taxon>Fabaceae</taxon>
        <taxon>Papilionoideae</taxon>
        <taxon>50 kb inversion clade</taxon>
        <taxon>NPAAA clade</taxon>
        <taxon>indigoferoid/millettioid clade</taxon>
        <taxon>Phaseoleae</taxon>
        <taxon>Glycine</taxon>
        <taxon>Glycine subgen. Soja</taxon>
    </lineage>
</organism>
<feature type="region of interest" description="Disordered" evidence="1">
    <location>
        <begin position="35"/>
        <end position="108"/>
    </location>
</feature>
<dbReference type="STRING" id="3847.A0A0R0G1C0"/>
<accession>A0A0R0G1C0</accession>
<evidence type="ECO:0000313" key="2">
    <source>
        <dbReference type="EMBL" id="KRH09016.1"/>
    </source>
</evidence>
<dbReference type="EMBL" id="CM000849">
    <property type="protein sequence ID" value="KRH09016.1"/>
    <property type="molecule type" value="Genomic_DNA"/>
</dbReference>
<sequence length="108" mass="12168">MAQKVVLKVMTMTDDKTKQKAIEAAADIYGAEVDCDWSNGHSENSEEAEESRKSGYSISWTCQGREEGRKERGEKGRKKRREKGGEERGEEGRKEGREEGGEKIIDNT</sequence>
<reference evidence="2 3" key="1">
    <citation type="journal article" date="2010" name="Nature">
        <title>Genome sequence of the palaeopolyploid soybean.</title>
        <authorList>
            <person name="Schmutz J."/>
            <person name="Cannon S.B."/>
            <person name="Schlueter J."/>
            <person name="Ma J."/>
            <person name="Mitros T."/>
            <person name="Nelson W."/>
            <person name="Hyten D.L."/>
            <person name="Song Q."/>
            <person name="Thelen J.J."/>
            <person name="Cheng J."/>
            <person name="Xu D."/>
            <person name="Hellsten U."/>
            <person name="May G.D."/>
            <person name="Yu Y."/>
            <person name="Sakurai T."/>
            <person name="Umezawa T."/>
            <person name="Bhattacharyya M.K."/>
            <person name="Sandhu D."/>
            <person name="Valliyodan B."/>
            <person name="Lindquist E."/>
            <person name="Peto M."/>
            <person name="Grant D."/>
            <person name="Shu S."/>
            <person name="Goodstein D."/>
            <person name="Barry K."/>
            <person name="Futrell-Griggs M."/>
            <person name="Abernathy B."/>
            <person name="Du J."/>
            <person name="Tian Z."/>
            <person name="Zhu L."/>
            <person name="Gill N."/>
            <person name="Joshi T."/>
            <person name="Libault M."/>
            <person name="Sethuraman A."/>
            <person name="Zhang X.-C."/>
            <person name="Shinozaki K."/>
            <person name="Nguyen H.T."/>
            <person name="Wing R.A."/>
            <person name="Cregan P."/>
            <person name="Specht J."/>
            <person name="Grimwood J."/>
            <person name="Rokhsar D."/>
            <person name="Stacey G."/>
            <person name="Shoemaker R.C."/>
            <person name="Jackson S.A."/>
        </authorList>
    </citation>
    <scope>NUCLEOTIDE SEQUENCE</scope>
    <source>
        <strain evidence="3">cv. Williams 82</strain>
        <tissue evidence="2">Callus</tissue>
    </source>
</reference>
<dbReference type="SMR" id="A0A0R0G1C0"/>